<dbReference type="EMBL" id="HBIJ01015083">
    <property type="protein sequence ID" value="CAE0369332.1"/>
    <property type="molecule type" value="Transcribed_RNA"/>
</dbReference>
<name>A0A6S8DL00_9STRA</name>
<keyword evidence="1" id="KW-1133">Transmembrane helix</keyword>
<feature type="transmembrane region" description="Helical" evidence="1">
    <location>
        <begin position="166"/>
        <end position="185"/>
    </location>
</feature>
<protein>
    <submittedName>
        <fullName evidence="2">Uncharacterized protein</fullName>
    </submittedName>
</protein>
<accession>A0A6S8DL00</accession>
<evidence type="ECO:0000313" key="3">
    <source>
        <dbReference type="EMBL" id="CAE0369332.1"/>
    </source>
</evidence>
<keyword evidence="1" id="KW-0472">Membrane</keyword>
<feature type="transmembrane region" description="Helical" evidence="1">
    <location>
        <begin position="136"/>
        <end position="154"/>
    </location>
</feature>
<sequence>MSHKSIEEELEYEQEELMTEQKMILDPAELTLTGWLEPPQGYYEDLEEETEVAKDTIFVCGSLAMLFSGVAMVYHDTHHGSVTVGTLLATGAALLTIAGGLELWAHRGIASIIHLFGTLLYIVGALYYYPEMRDKFIGNVFFATGGILIAMACFKRMSRLPIAKWSFDLLVFLGSFSYFIAAFSAAHVVGYLFATAGALYSIGGLVPVVSGMCRQFDDEETDIEELK</sequence>
<keyword evidence="1" id="KW-0812">Transmembrane</keyword>
<feature type="transmembrane region" description="Helical" evidence="1">
    <location>
        <begin position="112"/>
        <end position="130"/>
    </location>
</feature>
<feature type="transmembrane region" description="Helical" evidence="1">
    <location>
        <begin position="86"/>
        <end position="105"/>
    </location>
</feature>
<dbReference type="AlphaFoldDB" id="A0A6S8DL00"/>
<organism evidence="2">
    <name type="scientific">Aureoumbra lagunensis</name>
    <dbReference type="NCBI Taxonomy" id="44058"/>
    <lineage>
        <taxon>Eukaryota</taxon>
        <taxon>Sar</taxon>
        <taxon>Stramenopiles</taxon>
        <taxon>Ochrophyta</taxon>
        <taxon>Pelagophyceae</taxon>
        <taxon>Pelagomonadales</taxon>
        <taxon>Aureoumbra</taxon>
    </lineage>
</organism>
<reference evidence="2" key="1">
    <citation type="submission" date="2021-01" db="EMBL/GenBank/DDBJ databases">
        <authorList>
            <person name="Corre E."/>
            <person name="Pelletier E."/>
            <person name="Niang G."/>
            <person name="Scheremetjew M."/>
            <person name="Finn R."/>
            <person name="Kale V."/>
            <person name="Holt S."/>
            <person name="Cochrane G."/>
            <person name="Meng A."/>
            <person name="Brown T."/>
            <person name="Cohen L."/>
        </authorList>
    </citation>
    <scope>NUCLEOTIDE SEQUENCE</scope>
    <source>
        <strain evidence="2">CCMP1510</strain>
    </source>
</reference>
<dbReference type="EMBL" id="HBIJ01015082">
    <property type="protein sequence ID" value="CAE0369331.1"/>
    <property type="molecule type" value="Transcribed_RNA"/>
</dbReference>
<gene>
    <name evidence="2" type="ORF">ALAG00032_LOCUS10094</name>
    <name evidence="3" type="ORF">ALAG00032_LOCUS10095</name>
</gene>
<evidence type="ECO:0000313" key="2">
    <source>
        <dbReference type="EMBL" id="CAE0369331.1"/>
    </source>
</evidence>
<proteinExistence type="predicted"/>
<evidence type="ECO:0000256" key="1">
    <source>
        <dbReference type="SAM" id="Phobius"/>
    </source>
</evidence>